<organism evidence="2 3">
    <name type="scientific">Bacteroides eggerthii</name>
    <dbReference type="NCBI Taxonomy" id="28111"/>
    <lineage>
        <taxon>Bacteria</taxon>
        <taxon>Pseudomonadati</taxon>
        <taxon>Bacteroidota</taxon>
        <taxon>Bacteroidia</taxon>
        <taxon>Bacteroidales</taxon>
        <taxon>Bacteroidaceae</taxon>
        <taxon>Bacteroides</taxon>
    </lineage>
</organism>
<dbReference type="PANTHER" id="PTHR41317">
    <property type="entry name" value="PD-(D_E)XK NUCLEASE FAMILY TRANSPOSASE"/>
    <property type="match status" value="1"/>
</dbReference>
<dbReference type="EMBL" id="JAUDCF010000041">
    <property type="protein sequence ID" value="MDM8146661.1"/>
    <property type="molecule type" value="Genomic_DNA"/>
</dbReference>
<gene>
    <name evidence="2" type="ORF">QUW02_12150</name>
</gene>
<accession>A0ABT7U9X3</accession>
<dbReference type="Pfam" id="PF12784">
    <property type="entry name" value="PDDEXK_2"/>
    <property type="match status" value="2"/>
</dbReference>
<reference evidence="3" key="2">
    <citation type="submission" date="2023-07" db="EMBL/GenBank/DDBJ databases">
        <title>Identification and characterization of horizontal gene transfer across gut microbiota members of farm animals based on homology search.</title>
        <authorList>
            <person name="Schwarzerova J."/>
            <person name="Nykrynova M."/>
            <person name="Jureckova K."/>
            <person name="Cejkova D."/>
            <person name="Rychlik I."/>
        </authorList>
    </citation>
    <scope>NUCLEOTIDE SEQUENCE [LARGE SCALE GENOMIC DNA]</scope>
    <source>
        <strain evidence="3">ET4</strain>
    </source>
</reference>
<feature type="region of interest" description="Disordered" evidence="1">
    <location>
        <begin position="285"/>
        <end position="307"/>
    </location>
</feature>
<comment type="caution">
    <text evidence="2">The sequence shown here is derived from an EMBL/GenBank/DDBJ whole genome shotgun (WGS) entry which is preliminary data.</text>
</comment>
<keyword evidence="3" id="KW-1185">Reference proteome</keyword>
<name>A0ABT7U9X3_9BACE</name>
<evidence type="ECO:0000313" key="2">
    <source>
        <dbReference type="EMBL" id="MDM8146661.1"/>
    </source>
</evidence>
<evidence type="ECO:0000256" key="1">
    <source>
        <dbReference type="SAM" id="MobiDB-lite"/>
    </source>
</evidence>
<dbReference type="Proteomes" id="UP001228403">
    <property type="component" value="Unassembled WGS sequence"/>
</dbReference>
<evidence type="ECO:0000313" key="3">
    <source>
        <dbReference type="Proteomes" id="UP001228403"/>
    </source>
</evidence>
<reference evidence="2 3" key="1">
    <citation type="submission" date="2023-06" db="EMBL/GenBank/DDBJ databases">
        <authorList>
            <person name="Zeman M."/>
            <person name="Kubasova T."/>
            <person name="Jahodarova E."/>
            <person name="Nykrynova M."/>
            <person name="Rychlik I."/>
        </authorList>
    </citation>
    <scope>NUCLEOTIDE SEQUENCE [LARGE SCALE GENOMIC DNA]</scope>
    <source>
        <strain evidence="2 3">ET4</strain>
    </source>
</reference>
<sequence length="341" mass="39239">MSDEPDFIGSHFVNPFTDIGFKIIFGQPASKDLLITLLNELLAGEHQIENLIFLDKENRSDNMDDAGIIYDLYCLTTTGEYIIVEMQNRMHSNFLDRTLFYMCRAIGRQVENIREKKQKERELCQTESDLEEDNDFLGEPKPDSYGSRYKLSTVYGVFLMNFSEPGLEDKFRTDTVIADRESGKVVNAHFRQIYLQFPFFKKELNECETLYDKLIYTLKNMQHWNRMPDALKEQVFSRLEELAAVANLSLEDRIAYDKALDRYRVSRIVEEDAREAGWKKGLAEGRAEGRAEGHAEGKVEGRAEGKAEEKRAIARNMKAIGLTLEQIKTATGLTENEIEAL</sequence>
<proteinExistence type="predicted"/>
<protein>
    <submittedName>
        <fullName evidence="2">PD-(D/E)XK nuclease family transposase</fullName>
    </submittedName>
</protein>
<dbReference type="PANTHER" id="PTHR41317:SF1">
    <property type="entry name" value="PD-(D_E)XK NUCLEASE FAMILY TRANSPOSASE"/>
    <property type="match status" value="1"/>
</dbReference>